<evidence type="ECO:0000256" key="4">
    <source>
        <dbReference type="ARBA" id="ARBA00022729"/>
    </source>
</evidence>
<dbReference type="Gene3D" id="3.40.190.10">
    <property type="entry name" value="Periplasmic binding protein-like II"/>
    <property type="match status" value="1"/>
</dbReference>
<dbReference type="InterPro" id="IPR030678">
    <property type="entry name" value="Peptide/Ni-bd"/>
</dbReference>
<dbReference type="GO" id="GO:0015833">
    <property type="term" value="P:peptide transport"/>
    <property type="evidence" value="ECO:0007669"/>
    <property type="project" value="TreeGrafter"/>
</dbReference>
<comment type="subcellular location">
    <subcellularLocation>
        <location evidence="1">Periplasm</location>
    </subcellularLocation>
</comment>
<dbReference type="AlphaFoldDB" id="A0A2S4LWY2"/>
<protein>
    <submittedName>
        <fullName evidence="6">Peptide/nickel transport system substrate-binding protein</fullName>
    </submittedName>
</protein>
<dbReference type="InterPro" id="IPR000914">
    <property type="entry name" value="SBP_5_dom"/>
</dbReference>
<dbReference type="SUPFAM" id="SSF53850">
    <property type="entry name" value="Periplasmic binding protein-like II"/>
    <property type="match status" value="1"/>
</dbReference>
<feature type="domain" description="Solute-binding protein family 5" evidence="5">
    <location>
        <begin position="91"/>
        <end position="436"/>
    </location>
</feature>
<keyword evidence="7" id="KW-1185">Reference proteome</keyword>
<dbReference type="Gene3D" id="3.90.76.10">
    <property type="entry name" value="Dipeptide-binding Protein, Domain 1"/>
    <property type="match status" value="1"/>
</dbReference>
<reference evidence="6 7" key="1">
    <citation type="submission" date="2018-01" db="EMBL/GenBank/DDBJ databases">
        <title>Genomic Encyclopedia of Type Strains, Phase III (KMG-III): the genomes of soil and plant-associated and newly described type strains.</title>
        <authorList>
            <person name="Whitman W."/>
        </authorList>
    </citation>
    <scope>NUCLEOTIDE SEQUENCE [LARGE SCALE GENOMIC DNA]</scope>
    <source>
        <strain evidence="6 7">1131</strain>
    </source>
</reference>
<evidence type="ECO:0000313" key="6">
    <source>
        <dbReference type="EMBL" id="POR46972.1"/>
    </source>
</evidence>
<dbReference type="Pfam" id="PF00496">
    <property type="entry name" value="SBP_bac_5"/>
    <property type="match status" value="1"/>
</dbReference>
<dbReference type="PANTHER" id="PTHR30290">
    <property type="entry name" value="PERIPLASMIC BINDING COMPONENT OF ABC TRANSPORTER"/>
    <property type="match status" value="1"/>
</dbReference>
<sequence length="523" mass="56840">MQLVALARPMNQGIGMTKLRSLISAGALALAIGASALVTAPSAALAKGTLRLAQTQDLVSLDPIATSDNASIYAQLLIFDTLLRPSKDATKLEPGLAESWKVSDDGMTYSFRLREAKFSDGTSVTAADVAFSLKRAGSDASSWKRFFSGIETIETPDDRTVVLKLKKVFTPLLNNLALFSSAILPQKAFEAAGDKFFDKPIGSGPFAVAAWNKGQGLSLKKNANYWQAGKPDLDGAELMVIPEGNSRVLKLQAGEVDAAIDIPLNQLQALARDGKIKTAVANVFRTDFVLMNTKKKPFDDLRVRQALNYAVDKEGLLKALLYGTGKVSNSPMPPMAYADPDLKPYAHDIAKAKALLAEAGYKDGFKTSLLVDSSKPLHRQLGQALQAALKQIGITADIRLVEGGTHWTTTKAGDYEMAVAYATSDTIDPDQLVGFLLVNPERANAYHTEWKNERVNELYEKERVTADGPERGKMFQEIIKLAHDGAPSVFLFYPGTSYAYRSNVEGFEVLPTSNFRLEDVKLK</sequence>
<evidence type="ECO:0000313" key="7">
    <source>
        <dbReference type="Proteomes" id="UP000236919"/>
    </source>
</evidence>
<dbReference type="InterPro" id="IPR039424">
    <property type="entry name" value="SBP_5"/>
</dbReference>
<comment type="similarity">
    <text evidence="2">Belongs to the bacterial solute-binding protein 5 family.</text>
</comment>
<dbReference type="PIRSF" id="PIRSF002741">
    <property type="entry name" value="MppA"/>
    <property type="match status" value="1"/>
</dbReference>
<evidence type="ECO:0000256" key="2">
    <source>
        <dbReference type="ARBA" id="ARBA00005695"/>
    </source>
</evidence>
<gene>
    <name evidence="6" type="ORF">CYD53_12157</name>
</gene>
<dbReference type="EMBL" id="PQFZ01000021">
    <property type="protein sequence ID" value="POR46972.1"/>
    <property type="molecule type" value="Genomic_DNA"/>
</dbReference>
<keyword evidence="3" id="KW-0813">Transport</keyword>
<evidence type="ECO:0000259" key="5">
    <source>
        <dbReference type="Pfam" id="PF00496"/>
    </source>
</evidence>
<dbReference type="GO" id="GO:0030288">
    <property type="term" value="C:outer membrane-bounded periplasmic space"/>
    <property type="evidence" value="ECO:0007669"/>
    <property type="project" value="UniProtKB-ARBA"/>
</dbReference>
<comment type="caution">
    <text evidence="6">The sequence shown here is derived from an EMBL/GenBank/DDBJ whole genome shotgun (WGS) entry which is preliminary data.</text>
</comment>
<name>A0A2S4LWY2_9HYPH</name>
<proteinExistence type="inferred from homology"/>
<dbReference type="GO" id="GO:0043190">
    <property type="term" value="C:ATP-binding cassette (ABC) transporter complex"/>
    <property type="evidence" value="ECO:0007669"/>
    <property type="project" value="InterPro"/>
</dbReference>
<evidence type="ECO:0000256" key="1">
    <source>
        <dbReference type="ARBA" id="ARBA00004418"/>
    </source>
</evidence>
<evidence type="ECO:0000256" key="3">
    <source>
        <dbReference type="ARBA" id="ARBA00022448"/>
    </source>
</evidence>
<keyword evidence="4" id="KW-0732">Signal</keyword>
<dbReference type="CDD" id="cd00995">
    <property type="entry name" value="PBP2_NikA_DppA_OppA_like"/>
    <property type="match status" value="1"/>
</dbReference>
<organism evidence="6 7">
    <name type="scientific">Bosea psychrotolerans</name>
    <dbReference type="NCBI Taxonomy" id="1871628"/>
    <lineage>
        <taxon>Bacteria</taxon>
        <taxon>Pseudomonadati</taxon>
        <taxon>Pseudomonadota</taxon>
        <taxon>Alphaproteobacteria</taxon>
        <taxon>Hyphomicrobiales</taxon>
        <taxon>Boseaceae</taxon>
        <taxon>Bosea</taxon>
    </lineage>
</organism>
<dbReference type="Gene3D" id="3.10.105.10">
    <property type="entry name" value="Dipeptide-binding Protein, Domain 3"/>
    <property type="match status" value="1"/>
</dbReference>
<accession>A0A2S4LWY2</accession>
<dbReference type="PANTHER" id="PTHR30290:SF9">
    <property type="entry name" value="OLIGOPEPTIDE-BINDING PROTEIN APPA"/>
    <property type="match status" value="1"/>
</dbReference>
<dbReference type="Proteomes" id="UP000236919">
    <property type="component" value="Unassembled WGS sequence"/>
</dbReference>
<dbReference type="GO" id="GO:1904680">
    <property type="term" value="F:peptide transmembrane transporter activity"/>
    <property type="evidence" value="ECO:0007669"/>
    <property type="project" value="TreeGrafter"/>
</dbReference>